<sequence>MAGEEDELNAVCLCVFIELCVYPETLSFLFHVLVTSRHSDWSSRRSRLCYVITKYFIVLLEYNPTL</sequence>
<dbReference type="Proteomes" id="UP001057452">
    <property type="component" value="Chromosome 21"/>
</dbReference>
<proteinExistence type="predicted"/>
<reference evidence="1" key="1">
    <citation type="submission" date="2022-05" db="EMBL/GenBank/DDBJ databases">
        <title>Chromosome-level genome of Chaenocephalus aceratus.</title>
        <authorList>
            <person name="Park H."/>
        </authorList>
    </citation>
    <scope>NUCLEOTIDE SEQUENCE</scope>
    <source>
        <strain evidence="1">KU_202001</strain>
    </source>
</reference>
<evidence type="ECO:0000313" key="2">
    <source>
        <dbReference type="Proteomes" id="UP001057452"/>
    </source>
</evidence>
<accession>A0ACB9VZL2</accession>
<evidence type="ECO:0000313" key="1">
    <source>
        <dbReference type="EMBL" id="KAI4805726.1"/>
    </source>
</evidence>
<gene>
    <name evidence="1" type="ORF">KUCAC02_010325</name>
</gene>
<protein>
    <submittedName>
        <fullName evidence="1">Uncharacterized protein</fullName>
    </submittedName>
</protein>
<dbReference type="EMBL" id="CM043805">
    <property type="protein sequence ID" value="KAI4805726.1"/>
    <property type="molecule type" value="Genomic_DNA"/>
</dbReference>
<comment type="caution">
    <text evidence="1">The sequence shown here is derived from an EMBL/GenBank/DDBJ whole genome shotgun (WGS) entry which is preliminary data.</text>
</comment>
<organism evidence="1 2">
    <name type="scientific">Chaenocephalus aceratus</name>
    <name type="common">Blackfin icefish</name>
    <name type="synonym">Chaenichthys aceratus</name>
    <dbReference type="NCBI Taxonomy" id="36190"/>
    <lineage>
        <taxon>Eukaryota</taxon>
        <taxon>Metazoa</taxon>
        <taxon>Chordata</taxon>
        <taxon>Craniata</taxon>
        <taxon>Vertebrata</taxon>
        <taxon>Euteleostomi</taxon>
        <taxon>Actinopterygii</taxon>
        <taxon>Neopterygii</taxon>
        <taxon>Teleostei</taxon>
        <taxon>Neoteleostei</taxon>
        <taxon>Acanthomorphata</taxon>
        <taxon>Eupercaria</taxon>
        <taxon>Perciformes</taxon>
        <taxon>Notothenioidei</taxon>
        <taxon>Channichthyidae</taxon>
        <taxon>Chaenocephalus</taxon>
    </lineage>
</organism>
<name>A0ACB9VZL2_CHAAC</name>
<keyword evidence="2" id="KW-1185">Reference proteome</keyword>